<proteinExistence type="predicted"/>
<protein>
    <submittedName>
        <fullName evidence="2">Uncharacterized protein</fullName>
    </submittedName>
</protein>
<sequence length="252" mass="28753">GWWLEPRWRPGGAVSMNQNGRQHLTINTLGLCGGLESFSRNSESSSIKKCKTNQIKPSFCLCFRLERRWLLWHDFMKELGHLEAWLLLAERAITSPNSAHFTYSAAKEQLRKFERLRRESGSRLVQLDSLTRRNRTLTRMFHGAMKTRLLAAAGECGRRWDDVNQELEAVSGRLQVLTVLNKFLTLINAVVLVIHLMNPPPQRLPGLLPTRPPRPMSTWGWSGTPRWTSDARSPVTTPTRRTSAPAQVRGSF</sequence>
<evidence type="ECO:0000313" key="2">
    <source>
        <dbReference type="Ensembl" id="ENSSPAP00000018478.1"/>
    </source>
</evidence>
<accession>A0A3B5AAL8</accession>
<dbReference type="SMART" id="SM00150">
    <property type="entry name" value="SPEC"/>
    <property type="match status" value="1"/>
</dbReference>
<dbReference type="SUPFAM" id="SSF46966">
    <property type="entry name" value="Spectrin repeat"/>
    <property type="match status" value="1"/>
</dbReference>
<reference evidence="2" key="1">
    <citation type="submission" date="2023-09" db="UniProtKB">
        <authorList>
            <consortium name="Ensembl"/>
        </authorList>
    </citation>
    <scope>IDENTIFICATION</scope>
</reference>
<dbReference type="STRING" id="144197.ENSSPAP00000018478"/>
<dbReference type="PANTHER" id="PTHR21640">
    <property type="match status" value="1"/>
</dbReference>
<organism evidence="2">
    <name type="scientific">Stegastes partitus</name>
    <name type="common">bicolor damselfish</name>
    <dbReference type="NCBI Taxonomy" id="144197"/>
    <lineage>
        <taxon>Eukaryota</taxon>
        <taxon>Metazoa</taxon>
        <taxon>Chordata</taxon>
        <taxon>Craniata</taxon>
        <taxon>Vertebrata</taxon>
        <taxon>Euteleostomi</taxon>
        <taxon>Actinopterygii</taxon>
        <taxon>Neopterygii</taxon>
        <taxon>Teleostei</taxon>
        <taxon>Neoteleostei</taxon>
        <taxon>Acanthomorphata</taxon>
        <taxon>Ovalentaria</taxon>
        <taxon>Pomacentridae</taxon>
        <taxon>Stegastes</taxon>
    </lineage>
</organism>
<dbReference type="Gene3D" id="1.20.58.60">
    <property type="match status" value="1"/>
</dbReference>
<dbReference type="PANTHER" id="PTHR21640:SF1">
    <property type="entry name" value="NESPRIN-4"/>
    <property type="match status" value="1"/>
</dbReference>
<dbReference type="GeneTree" id="ENSGT00940000174800"/>
<dbReference type="Ensembl" id="ENSSPAT00000018757.1">
    <property type="protein sequence ID" value="ENSSPAP00000018478.1"/>
    <property type="gene ID" value="ENSSPAG00000013951.1"/>
</dbReference>
<dbReference type="AlphaFoldDB" id="A0A3B5AAL8"/>
<feature type="region of interest" description="Disordered" evidence="1">
    <location>
        <begin position="216"/>
        <end position="252"/>
    </location>
</feature>
<dbReference type="InterPro" id="IPR030268">
    <property type="entry name" value="SYNE4"/>
</dbReference>
<dbReference type="InterPro" id="IPR018159">
    <property type="entry name" value="Spectrin/alpha-actinin"/>
</dbReference>
<feature type="compositionally biased region" description="Low complexity" evidence="1">
    <location>
        <begin position="231"/>
        <end position="246"/>
    </location>
</feature>
<name>A0A3B5AAL8_9TELE</name>
<dbReference type="GO" id="GO:0034993">
    <property type="term" value="C:meiotic nuclear membrane microtubule tethering complex"/>
    <property type="evidence" value="ECO:0007669"/>
    <property type="project" value="InterPro"/>
</dbReference>
<evidence type="ECO:0000256" key="1">
    <source>
        <dbReference type="SAM" id="MobiDB-lite"/>
    </source>
</evidence>